<sequence length="41" mass="4556">MRLPSSRCMLKPWPSSRSARSSPSFWTSPPATIASGLTSFW</sequence>
<reference evidence="2" key="2">
    <citation type="journal article" date="2015" name="Data Brief">
        <title>Shoot transcriptome of the giant reed, Arundo donax.</title>
        <authorList>
            <person name="Barrero R.A."/>
            <person name="Guerrero F.D."/>
            <person name="Moolhuijzen P."/>
            <person name="Goolsby J.A."/>
            <person name="Tidwell J."/>
            <person name="Bellgard S.E."/>
            <person name="Bellgard M.I."/>
        </authorList>
    </citation>
    <scope>NUCLEOTIDE SEQUENCE</scope>
    <source>
        <tissue evidence="2">Shoot tissue taken approximately 20 cm above the soil surface</tissue>
    </source>
</reference>
<evidence type="ECO:0000256" key="1">
    <source>
        <dbReference type="SAM" id="MobiDB-lite"/>
    </source>
</evidence>
<protein>
    <submittedName>
        <fullName evidence="2">Uncharacterized protein</fullName>
    </submittedName>
</protein>
<dbReference type="AlphaFoldDB" id="A0A0A9BBF8"/>
<feature type="compositionally biased region" description="Low complexity" evidence="1">
    <location>
        <begin position="12"/>
        <end position="29"/>
    </location>
</feature>
<dbReference type="EMBL" id="GBRH01238382">
    <property type="protein sequence ID" value="JAD59513.1"/>
    <property type="molecule type" value="Transcribed_RNA"/>
</dbReference>
<reference evidence="2" key="1">
    <citation type="submission" date="2014-09" db="EMBL/GenBank/DDBJ databases">
        <authorList>
            <person name="Magalhaes I.L.F."/>
            <person name="Oliveira U."/>
            <person name="Santos F.R."/>
            <person name="Vidigal T.H.D.A."/>
            <person name="Brescovit A.D."/>
            <person name="Santos A.J."/>
        </authorList>
    </citation>
    <scope>NUCLEOTIDE SEQUENCE</scope>
    <source>
        <tissue evidence="2">Shoot tissue taken approximately 20 cm above the soil surface</tissue>
    </source>
</reference>
<evidence type="ECO:0000313" key="2">
    <source>
        <dbReference type="EMBL" id="JAD59513.1"/>
    </source>
</evidence>
<name>A0A0A9BBF8_ARUDO</name>
<feature type="region of interest" description="Disordered" evidence="1">
    <location>
        <begin position="1"/>
        <end position="29"/>
    </location>
</feature>
<accession>A0A0A9BBF8</accession>
<proteinExistence type="predicted"/>
<organism evidence="2">
    <name type="scientific">Arundo donax</name>
    <name type="common">Giant reed</name>
    <name type="synonym">Donax arundinaceus</name>
    <dbReference type="NCBI Taxonomy" id="35708"/>
    <lineage>
        <taxon>Eukaryota</taxon>
        <taxon>Viridiplantae</taxon>
        <taxon>Streptophyta</taxon>
        <taxon>Embryophyta</taxon>
        <taxon>Tracheophyta</taxon>
        <taxon>Spermatophyta</taxon>
        <taxon>Magnoliopsida</taxon>
        <taxon>Liliopsida</taxon>
        <taxon>Poales</taxon>
        <taxon>Poaceae</taxon>
        <taxon>PACMAD clade</taxon>
        <taxon>Arundinoideae</taxon>
        <taxon>Arundineae</taxon>
        <taxon>Arundo</taxon>
    </lineage>
</organism>